<comment type="caution">
    <text evidence="5">The sequence shown here is derived from an EMBL/GenBank/DDBJ whole genome shotgun (WGS) entry which is preliminary data.</text>
</comment>
<keyword evidence="1" id="KW-0805">Transcription regulation</keyword>
<reference evidence="5 6" key="1">
    <citation type="submission" date="2020-08" db="EMBL/GenBank/DDBJ databases">
        <title>Cohnella phylogeny.</title>
        <authorList>
            <person name="Dunlap C."/>
        </authorList>
    </citation>
    <scope>NUCLEOTIDE SEQUENCE [LARGE SCALE GENOMIC DNA]</scope>
    <source>
        <strain evidence="5 6">DSM 25241</strain>
    </source>
</reference>
<dbReference type="InterPro" id="IPR009057">
    <property type="entry name" value="Homeodomain-like_sf"/>
</dbReference>
<keyword evidence="6" id="KW-1185">Reference proteome</keyword>
<dbReference type="InterPro" id="IPR025996">
    <property type="entry name" value="MT1864/Rv1816-like_C"/>
</dbReference>
<evidence type="ECO:0000256" key="3">
    <source>
        <dbReference type="ARBA" id="ARBA00023163"/>
    </source>
</evidence>
<evidence type="ECO:0000313" key="6">
    <source>
        <dbReference type="Proteomes" id="UP000535838"/>
    </source>
</evidence>
<gene>
    <name evidence="5" type="ORF">H7B67_11650</name>
</gene>
<dbReference type="Pfam" id="PF13305">
    <property type="entry name" value="TetR_C_33"/>
    <property type="match status" value="1"/>
</dbReference>
<evidence type="ECO:0000256" key="1">
    <source>
        <dbReference type="ARBA" id="ARBA00023015"/>
    </source>
</evidence>
<dbReference type="SUPFAM" id="SSF48498">
    <property type="entry name" value="Tetracyclin repressor-like, C-terminal domain"/>
    <property type="match status" value="1"/>
</dbReference>
<dbReference type="AlphaFoldDB" id="A0A841SQS7"/>
<dbReference type="PANTHER" id="PTHR30055:SF239">
    <property type="entry name" value="TRANSCRIPTIONAL REGULATORY PROTEIN"/>
    <property type="match status" value="1"/>
</dbReference>
<dbReference type="SUPFAM" id="SSF46689">
    <property type="entry name" value="Homeodomain-like"/>
    <property type="match status" value="1"/>
</dbReference>
<organism evidence="5 6">
    <name type="scientific">Cohnella thailandensis</name>
    <dbReference type="NCBI Taxonomy" id="557557"/>
    <lineage>
        <taxon>Bacteria</taxon>
        <taxon>Bacillati</taxon>
        <taxon>Bacillota</taxon>
        <taxon>Bacilli</taxon>
        <taxon>Bacillales</taxon>
        <taxon>Paenibacillaceae</taxon>
        <taxon>Cohnella</taxon>
    </lineage>
</organism>
<evidence type="ECO:0000313" key="5">
    <source>
        <dbReference type="EMBL" id="MBB6634763.1"/>
    </source>
</evidence>
<evidence type="ECO:0000259" key="4">
    <source>
        <dbReference type="Pfam" id="PF13305"/>
    </source>
</evidence>
<dbReference type="GO" id="GO:0000976">
    <property type="term" value="F:transcription cis-regulatory region binding"/>
    <property type="evidence" value="ECO:0007669"/>
    <property type="project" value="TreeGrafter"/>
</dbReference>
<dbReference type="GO" id="GO:0003700">
    <property type="term" value="F:DNA-binding transcription factor activity"/>
    <property type="evidence" value="ECO:0007669"/>
    <property type="project" value="TreeGrafter"/>
</dbReference>
<dbReference type="Proteomes" id="UP000535838">
    <property type="component" value="Unassembled WGS sequence"/>
</dbReference>
<protein>
    <submittedName>
        <fullName evidence="5">WHG domain-containing protein</fullName>
    </submittedName>
</protein>
<dbReference type="PANTHER" id="PTHR30055">
    <property type="entry name" value="HTH-TYPE TRANSCRIPTIONAL REGULATOR RUTR"/>
    <property type="match status" value="1"/>
</dbReference>
<dbReference type="EMBL" id="JACJVQ010000008">
    <property type="protein sequence ID" value="MBB6634763.1"/>
    <property type="molecule type" value="Genomic_DNA"/>
</dbReference>
<dbReference type="InterPro" id="IPR050109">
    <property type="entry name" value="HTH-type_TetR-like_transc_reg"/>
</dbReference>
<dbReference type="InterPro" id="IPR036271">
    <property type="entry name" value="Tet_transcr_reg_TetR-rel_C_sf"/>
</dbReference>
<accession>A0A841SQS7</accession>
<evidence type="ECO:0000256" key="2">
    <source>
        <dbReference type="ARBA" id="ARBA00023125"/>
    </source>
</evidence>
<feature type="domain" description="HTH-type transcriptional regulator MT1864/Rv1816-like C-terminal" evidence="4">
    <location>
        <begin position="83"/>
        <end position="180"/>
    </location>
</feature>
<dbReference type="Gene3D" id="1.10.10.60">
    <property type="entry name" value="Homeodomain-like"/>
    <property type="match status" value="1"/>
</dbReference>
<proteinExistence type="predicted"/>
<dbReference type="RefSeq" id="WP_185120001.1">
    <property type="nucleotide sequence ID" value="NZ_JACJVQ010000008.1"/>
</dbReference>
<keyword evidence="3" id="KW-0804">Transcription</keyword>
<sequence>MSPRIGLDLPTLLDAATEMADRQGLEAVTLASLASKLNIRSPSLYNHVNGLPELRRQLAFKGLELLLAKIDGEVANLSGDEKLMAFCRAYLSFSREHPGLYAAIQRAPEPDDEELKREMAVVVERAVETIGAYGLQGDAAIHAVRAVRSFLHGFASLESQGGFGIPLDLDETFRLMVETFIAGVKTIRKSNEGTI</sequence>
<dbReference type="Gene3D" id="1.10.357.10">
    <property type="entry name" value="Tetracycline Repressor, domain 2"/>
    <property type="match status" value="1"/>
</dbReference>
<keyword evidence="2" id="KW-0238">DNA-binding</keyword>
<name>A0A841SQS7_9BACL</name>